<protein>
    <submittedName>
        <fullName evidence="1">Uncharacterized protein</fullName>
    </submittedName>
</protein>
<reference evidence="1" key="1">
    <citation type="journal article" date="2021" name="Proc. Natl. Acad. Sci. U.S.A.">
        <title>A Catalog of Tens of Thousands of Viruses from Human Metagenomes Reveals Hidden Associations with Chronic Diseases.</title>
        <authorList>
            <person name="Tisza M.J."/>
            <person name="Buck C.B."/>
        </authorList>
    </citation>
    <scope>NUCLEOTIDE SEQUENCE</scope>
    <source>
        <strain evidence="1">CtlXU33</strain>
    </source>
</reference>
<accession>A0A8S5LFJ1</accession>
<name>A0A8S5LFJ1_9CAUD</name>
<evidence type="ECO:0000313" key="1">
    <source>
        <dbReference type="EMBL" id="DAD68718.1"/>
    </source>
</evidence>
<organism evidence="1">
    <name type="scientific">Siphoviridae sp. ctlXU33</name>
    <dbReference type="NCBI Taxonomy" id="2823598"/>
    <lineage>
        <taxon>Viruses</taxon>
        <taxon>Duplodnaviria</taxon>
        <taxon>Heunggongvirae</taxon>
        <taxon>Uroviricota</taxon>
        <taxon>Caudoviricetes</taxon>
    </lineage>
</organism>
<dbReference type="EMBL" id="BK014706">
    <property type="protein sequence ID" value="DAD68718.1"/>
    <property type="molecule type" value="Genomic_DNA"/>
</dbReference>
<sequence>MLLSFSFMFIYPPIYFPSNLSYNLLTGSAKPST</sequence>
<proteinExistence type="predicted"/>